<evidence type="ECO:0000313" key="1">
    <source>
        <dbReference type="EMBL" id="KDR41944.1"/>
    </source>
</evidence>
<gene>
    <name evidence="1" type="ORF">BG61_14615</name>
</gene>
<name>A0A069PPY7_9BURK</name>
<dbReference type="AlphaFoldDB" id="A0A069PPY7"/>
<sequence>MDANVVSLATVIRNGDAVQFEIDMRGRMITCSVTREALEDHFWLQPGAGETRLLRTFLDGQKRISAIAERKARRLSVDKIDLTSQDFAR</sequence>
<comment type="caution">
    <text evidence="1">The sequence shown here is derived from an EMBL/GenBank/DDBJ whole genome shotgun (WGS) entry which is preliminary data.</text>
</comment>
<accession>A0A069PPY7</accession>
<dbReference type="EMBL" id="JFHC01000022">
    <property type="protein sequence ID" value="KDR41944.1"/>
    <property type="molecule type" value="Genomic_DNA"/>
</dbReference>
<evidence type="ECO:0000313" key="2">
    <source>
        <dbReference type="Proteomes" id="UP000027466"/>
    </source>
</evidence>
<reference evidence="1 2" key="1">
    <citation type="submission" date="2014-03" db="EMBL/GenBank/DDBJ databases">
        <title>Draft Genome Sequences of Four Burkholderia Strains.</title>
        <authorList>
            <person name="Liu X.Y."/>
            <person name="Li C.X."/>
            <person name="Xu J.H."/>
        </authorList>
    </citation>
    <scope>NUCLEOTIDE SEQUENCE [LARGE SCALE GENOMIC DNA]</scope>
    <source>
        <strain evidence="1 2">DSM 50014</strain>
    </source>
</reference>
<dbReference type="InterPro" id="IPR036692">
    <property type="entry name" value="Shew3726-like_sf"/>
</dbReference>
<proteinExistence type="predicted"/>
<evidence type="ECO:0008006" key="3">
    <source>
        <dbReference type="Google" id="ProtNLM"/>
    </source>
</evidence>
<protein>
    <recommendedName>
        <fullName evidence="3">DUF1488 domain-containing protein</fullName>
    </recommendedName>
</protein>
<dbReference type="STRING" id="60547.GCA_000751215_03971"/>
<dbReference type="SUPFAM" id="SSF160272">
    <property type="entry name" value="Shew3726-like"/>
    <property type="match status" value="1"/>
</dbReference>
<keyword evidence="2" id="KW-1185">Reference proteome</keyword>
<dbReference type="Pfam" id="PF07369">
    <property type="entry name" value="DUF1488"/>
    <property type="match status" value="1"/>
</dbReference>
<dbReference type="Proteomes" id="UP000027466">
    <property type="component" value="Unassembled WGS sequence"/>
</dbReference>
<dbReference type="InterPro" id="IPR009962">
    <property type="entry name" value="DUF1488"/>
</dbReference>
<organism evidence="1 2">
    <name type="scientific">Caballeronia glathei</name>
    <dbReference type="NCBI Taxonomy" id="60547"/>
    <lineage>
        <taxon>Bacteria</taxon>
        <taxon>Pseudomonadati</taxon>
        <taxon>Pseudomonadota</taxon>
        <taxon>Betaproteobacteria</taxon>
        <taxon>Burkholderiales</taxon>
        <taxon>Burkholderiaceae</taxon>
        <taxon>Caballeronia</taxon>
    </lineage>
</organism>